<feature type="compositionally biased region" description="Pro residues" evidence="1">
    <location>
        <begin position="427"/>
        <end position="438"/>
    </location>
</feature>
<feature type="compositionally biased region" description="Low complexity" evidence="1">
    <location>
        <begin position="253"/>
        <end position="295"/>
    </location>
</feature>
<feature type="compositionally biased region" description="Basic and acidic residues" evidence="1">
    <location>
        <begin position="861"/>
        <end position="871"/>
    </location>
</feature>
<evidence type="ECO:0000256" key="1">
    <source>
        <dbReference type="SAM" id="MobiDB-lite"/>
    </source>
</evidence>
<comment type="caution">
    <text evidence="3">The sequence shown here is derived from an EMBL/GenBank/DDBJ whole genome shotgun (WGS) entry which is preliminary data.</text>
</comment>
<feature type="region of interest" description="Disordered" evidence="1">
    <location>
        <begin position="1"/>
        <end position="97"/>
    </location>
</feature>
<feature type="compositionally biased region" description="Low complexity" evidence="1">
    <location>
        <begin position="32"/>
        <end position="46"/>
    </location>
</feature>
<feature type="compositionally biased region" description="Low complexity" evidence="1">
    <location>
        <begin position="439"/>
        <end position="466"/>
    </location>
</feature>
<name>A0ABP0BNL4_9PEZI</name>
<feature type="compositionally biased region" description="Polar residues" evidence="1">
    <location>
        <begin position="360"/>
        <end position="372"/>
    </location>
</feature>
<dbReference type="PANTHER" id="PTHR28108:SF1">
    <property type="entry name" value="SWR1-COMPLEX PROTEIN 3"/>
    <property type="match status" value="1"/>
</dbReference>
<dbReference type="InterPro" id="IPR057558">
    <property type="entry name" value="Swc3_dom"/>
</dbReference>
<feature type="compositionally biased region" description="Low complexity" evidence="1">
    <location>
        <begin position="53"/>
        <end position="69"/>
    </location>
</feature>
<dbReference type="Pfam" id="PF24707">
    <property type="entry name" value="Swc3"/>
    <property type="match status" value="1"/>
</dbReference>
<protein>
    <recommendedName>
        <fullName evidence="2">SWR1-complex protein 3 domain-containing protein</fullName>
    </recommendedName>
</protein>
<feature type="compositionally biased region" description="Pro residues" evidence="1">
    <location>
        <begin position="325"/>
        <end position="346"/>
    </location>
</feature>
<dbReference type="Proteomes" id="UP001642406">
    <property type="component" value="Unassembled WGS sequence"/>
</dbReference>
<proteinExistence type="predicted"/>
<feature type="compositionally biased region" description="Low complexity" evidence="1">
    <location>
        <begin position="631"/>
        <end position="648"/>
    </location>
</feature>
<feature type="compositionally biased region" description="Acidic residues" evidence="1">
    <location>
        <begin position="849"/>
        <end position="860"/>
    </location>
</feature>
<evidence type="ECO:0000313" key="4">
    <source>
        <dbReference type="Proteomes" id="UP001642406"/>
    </source>
</evidence>
<accession>A0ABP0BNL4</accession>
<feature type="compositionally biased region" description="Pro residues" evidence="1">
    <location>
        <begin position="396"/>
        <end position="411"/>
    </location>
</feature>
<feature type="domain" description="SWR1-complex protein 3" evidence="2">
    <location>
        <begin position="80"/>
        <end position="173"/>
    </location>
</feature>
<feature type="compositionally biased region" description="Low complexity" evidence="1">
    <location>
        <begin position="309"/>
        <end position="324"/>
    </location>
</feature>
<keyword evidence="4" id="KW-1185">Reference proteome</keyword>
<feature type="compositionally biased region" description="Pro residues" evidence="1">
    <location>
        <begin position="196"/>
        <end position="205"/>
    </location>
</feature>
<dbReference type="EMBL" id="CAWUHC010000034">
    <property type="protein sequence ID" value="CAK7221244.1"/>
    <property type="molecule type" value="Genomic_DNA"/>
</dbReference>
<dbReference type="InterPro" id="IPR037651">
    <property type="entry name" value="Swc3"/>
</dbReference>
<feature type="compositionally biased region" description="Basic and acidic residues" evidence="1">
    <location>
        <begin position="680"/>
        <end position="690"/>
    </location>
</feature>
<evidence type="ECO:0000259" key="2">
    <source>
        <dbReference type="Pfam" id="PF24707"/>
    </source>
</evidence>
<reference evidence="3 4" key="1">
    <citation type="submission" date="2024-01" db="EMBL/GenBank/DDBJ databases">
        <authorList>
            <person name="Allen C."/>
            <person name="Tagirdzhanova G."/>
        </authorList>
    </citation>
    <scope>NUCLEOTIDE SEQUENCE [LARGE SCALE GENOMIC DNA]</scope>
</reference>
<feature type="compositionally biased region" description="Gly residues" evidence="1">
    <location>
        <begin position="833"/>
        <end position="842"/>
    </location>
</feature>
<organism evidence="3 4">
    <name type="scientific">Sporothrix bragantina</name>
    <dbReference type="NCBI Taxonomy" id="671064"/>
    <lineage>
        <taxon>Eukaryota</taxon>
        <taxon>Fungi</taxon>
        <taxon>Dikarya</taxon>
        <taxon>Ascomycota</taxon>
        <taxon>Pezizomycotina</taxon>
        <taxon>Sordariomycetes</taxon>
        <taxon>Sordariomycetidae</taxon>
        <taxon>Ophiostomatales</taxon>
        <taxon>Ophiostomataceae</taxon>
        <taxon>Sporothrix</taxon>
    </lineage>
</organism>
<feature type="region of interest" description="Disordered" evidence="1">
    <location>
        <begin position="831"/>
        <end position="897"/>
    </location>
</feature>
<sequence>MEQRKRKIPPRAAARVEQAAKRRTSTPPVDGNTTTRSATPAASNAAADDDIQQPEPEASPAAATTAQRTRLPRSINASKPLPTVEKAQPEDLPKTEYQTVQESGVLAESLSRSRNKWINEGIFEKYWSKPSKRRGVAADDPKNPAKDSMVKLGQVLITVEPHMFEATMYGVRDPKPASVLPANRPVLMYGPSGGAMPPPGTTPPPKQKKPRKPKQPSQSPAPRTPMLNVAPLPATPDQKAILHPAMTPPPGQQQPLQPLQPLQTIQNLPSQQLQPPHLQQSPQLQQQPHPQQQSQPPQPIRAMPQQLQPPSSVPASIPAPIVASVPPPSPAPAPGPPSALAPPMPAPLQTAPAPIGAPQPVSQSSAPATSSVLRPPMVSQRPPPLTAMAQMRAGQPPTPSWPAQPAAPPGAPGAQARPPSTSMSPAPGLPPARPPSVPPAAGAARPATASPAPGTPRNATPAAAAPGTDSIIVTLAERASHDAELRDMMKRVANGQASKEELDRFQSIINQITEENKNKGTADGPSADRLFVSGRTVRFFAEEVRIILDIVLRSNPKQKAHNLLPPEGSDQLVVLLVKKCLDDMRVRDMVRRIADNAAQYSDAIDLKNEIEKLKVHLDKFLESEKKRQQQEARAPSAAPAEAAAAAKANGNGMTNGAQPAGVPGAVSREPSTTTPGPGAKAEKAQKENAKETPVTSQALRSKGPPPPPKLLDVSAVVFEFAGGTGDRYMFPKFSIVEYIPMPQGPPEAVASFLIVRKGSVSEYGGDPELDYYQPITVRLQVSPLSNSQKLLDYLAKVVAPVDEVTRYMDNIMNSMTRAEFVLLAMRLPRGKSRSGGGGGANGKGLLTNGDDDDDDADDSGIDDKMDVDKKRVTPGANGDASADADGDGGGDEHYVVGRPEPLQGVLWATKATRSSAGSAVPASASSAMSAIPQLRSSRRAVVDEDDQYQSFIAGLIPKEVEEEA</sequence>
<gene>
    <name evidence="3" type="ORF">SBRCBS47491_004462</name>
</gene>
<dbReference type="PANTHER" id="PTHR28108">
    <property type="entry name" value="SWR1-COMPLEX PROTEIN 3"/>
    <property type="match status" value="1"/>
</dbReference>
<feature type="region of interest" description="Disordered" evidence="1">
    <location>
        <begin position="624"/>
        <end position="708"/>
    </location>
</feature>
<feature type="region of interest" description="Disordered" evidence="1">
    <location>
        <begin position="173"/>
        <end position="466"/>
    </location>
</feature>
<evidence type="ECO:0000313" key="3">
    <source>
        <dbReference type="EMBL" id="CAK7221244.1"/>
    </source>
</evidence>